<dbReference type="AlphaFoldDB" id="A0A562LX88"/>
<dbReference type="Pfam" id="PF13439">
    <property type="entry name" value="Glyco_transf_4"/>
    <property type="match status" value="1"/>
</dbReference>
<dbReference type="RefSeq" id="WP_035117411.1">
    <property type="nucleotide sequence ID" value="NZ_AVBI01000012.1"/>
</dbReference>
<dbReference type="Gene3D" id="3.40.50.2000">
    <property type="entry name" value="Glycogen Phosphorylase B"/>
    <property type="match status" value="2"/>
</dbReference>
<dbReference type="EMBL" id="VLKQ01000007">
    <property type="protein sequence ID" value="TWI12163.1"/>
    <property type="molecule type" value="Genomic_DNA"/>
</dbReference>
<organism evidence="3 4">
    <name type="scientific">Flavobacterium cauense R2A-7</name>
    <dbReference type="NCBI Taxonomy" id="1341154"/>
    <lineage>
        <taxon>Bacteria</taxon>
        <taxon>Pseudomonadati</taxon>
        <taxon>Bacteroidota</taxon>
        <taxon>Flavobacteriia</taxon>
        <taxon>Flavobacteriales</taxon>
        <taxon>Flavobacteriaceae</taxon>
        <taxon>Flavobacterium</taxon>
    </lineage>
</organism>
<proteinExistence type="predicted"/>
<dbReference type="OrthoDB" id="9811239at2"/>
<evidence type="ECO:0000259" key="1">
    <source>
        <dbReference type="Pfam" id="PF00534"/>
    </source>
</evidence>
<keyword evidence="4" id="KW-1185">Reference proteome</keyword>
<dbReference type="InterPro" id="IPR028098">
    <property type="entry name" value="Glyco_trans_4-like_N"/>
</dbReference>
<dbReference type="InterPro" id="IPR001296">
    <property type="entry name" value="Glyco_trans_1"/>
</dbReference>
<protein>
    <submittedName>
        <fullName evidence="3">Glycosyltransferase involved in cell wall biosynthesis</fullName>
    </submittedName>
</protein>
<comment type="caution">
    <text evidence="3">The sequence shown here is derived from an EMBL/GenBank/DDBJ whole genome shotgun (WGS) entry which is preliminary data.</text>
</comment>
<keyword evidence="3" id="KW-0808">Transferase</keyword>
<evidence type="ECO:0000259" key="2">
    <source>
        <dbReference type="Pfam" id="PF13439"/>
    </source>
</evidence>
<evidence type="ECO:0000313" key="4">
    <source>
        <dbReference type="Proteomes" id="UP000319848"/>
    </source>
</evidence>
<accession>A0A562LX88</accession>
<dbReference type="STRING" id="1341154.FCR2A7T_11360"/>
<feature type="domain" description="Glycosyl transferase family 1" evidence="1">
    <location>
        <begin position="174"/>
        <end position="336"/>
    </location>
</feature>
<reference evidence="3 4" key="1">
    <citation type="journal article" date="2015" name="Stand. Genomic Sci.">
        <title>Genomic Encyclopedia of Bacterial and Archaeal Type Strains, Phase III: the genomes of soil and plant-associated and newly described type strains.</title>
        <authorList>
            <person name="Whitman W.B."/>
            <person name="Woyke T."/>
            <person name="Klenk H.P."/>
            <person name="Zhou Y."/>
            <person name="Lilburn T.G."/>
            <person name="Beck B.J."/>
            <person name="De Vos P."/>
            <person name="Vandamme P."/>
            <person name="Eisen J.A."/>
            <person name="Garrity G."/>
            <person name="Hugenholtz P."/>
            <person name="Kyrpides N.C."/>
        </authorList>
    </citation>
    <scope>NUCLEOTIDE SEQUENCE [LARGE SCALE GENOMIC DNA]</scope>
    <source>
        <strain evidence="3 4">CGMCC 1.7270</strain>
    </source>
</reference>
<gene>
    <name evidence="3" type="ORF">IP98_01737</name>
</gene>
<dbReference type="Pfam" id="PF00534">
    <property type="entry name" value="Glycos_transf_1"/>
    <property type="match status" value="1"/>
</dbReference>
<feature type="domain" description="Glycosyltransferase subfamily 4-like N-terminal" evidence="2">
    <location>
        <begin position="13"/>
        <end position="164"/>
    </location>
</feature>
<dbReference type="Proteomes" id="UP000319848">
    <property type="component" value="Unassembled WGS sequence"/>
</dbReference>
<evidence type="ECO:0000313" key="3">
    <source>
        <dbReference type="EMBL" id="TWI12163.1"/>
    </source>
</evidence>
<name>A0A562LX88_9FLAO</name>
<dbReference type="SUPFAM" id="SSF53756">
    <property type="entry name" value="UDP-Glycosyltransferase/glycogen phosphorylase"/>
    <property type="match status" value="1"/>
</dbReference>
<dbReference type="GO" id="GO:0016757">
    <property type="term" value="F:glycosyltransferase activity"/>
    <property type="evidence" value="ECO:0007669"/>
    <property type="project" value="InterPro"/>
</dbReference>
<sequence length="359" mass="39721">MKIIRLSTFLDFGGIESKMVNLSTTTNAQVEWIFCAIGKGGVASEKIKANGKRVVLFESAYRIPSLLTIYRLYRFFKAEQPDVVHTSGAEANFHGVLAARWAGVKNVVAEEIGIPKHGFLAQKIFGVIFKLSHYVLGESKMVCDNLYKLYAIPKQKLKIVSNFVVFSFEKGSAQKETLQKDFFTIVSVSRLEPVKNIESVLKAAAKLTSEKIPVHYTIVGEGNHRKVLEALVAALQIENNVTFVGFQSDPVPFLQASDLYVLTSFTEGFSNSLAEALYNGTPSLTTKVGAAEEIITDNQNGWLVEAADDEALFRKIKSIIALDSETRKQIGQAGRNTIVENYSIDKHLETLTAIYLKKA</sequence>
<dbReference type="PANTHER" id="PTHR12526">
    <property type="entry name" value="GLYCOSYLTRANSFERASE"/>
    <property type="match status" value="1"/>
</dbReference>